<name>A0A074ZH14_AURSE</name>
<dbReference type="InParanoid" id="A0A074ZH14"/>
<accession>A0A074ZH14</accession>
<dbReference type="STRING" id="1043005.A0A074ZH14"/>
<evidence type="ECO:0000313" key="1">
    <source>
        <dbReference type="EMBL" id="KEQ97846.1"/>
    </source>
</evidence>
<organism evidence="1 2">
    <name type="scientific">Aureobasidium subglaciale (strain EXF-2481)</name>
    <name type="common">Aureobasidium pullulans var. subglaciale</name>
    <dbReference type="NCBI Taxonomy" id="1043005"/>
    <lineage>
        <taxon>Eukaryota</taxon>
        <taxon>Fungi</taxon>
        <taxon>Dikarya</taxon>
        <taxon>Ascomycota</taxon>
        <taxon>Pezizomycotina</taxon>
        <taxon>Dothideomycetes</taxon>
        <taxon>Dothideomycetidae</taxon>
        <taxon>Dothideales</taxon>
        <taxon>Saccotheciaceae</taxon>
        <taxon>Aureobasidium</taxon>
    </lineage>
</organism>
<dbReference type="RefSeq" id="XP_013346255.1">
    <property type="nucleotide sequence ID" value="XM_013490801.1"/>
</dbReference>
<dbReference type="Proteomes" id="UP000030641">
    <property type="component" value="Unassembled WGS sequence"/>
</dbReference>
<reference evidence="1 2" key="1">
    <citation type="journal article" date="2014" name="BMC Genomics">
        <title>Genome sequencing of four Aureobasidium pullulans varieties: biotechnological potential, stress tolerance, and description of new species.</title>
        <authorList>
            <person name="Gostin Ar C."/>
            <person name="Ohm R.A."/>
            <person name="Kogej T."/>
            <person name="Sonjak S."/>
            <person name="Turk M."/>
            <person name="Zajc J."/>
            <person name="Zalar P."/>
            <person name="Grube M."/>
            <person name="Sun H."/>
            <person name="Han J."/>
            <person name="Sharma A."/>
            <person name="Chiniquy J."/>
            <person name="Ngan C.Y."/>
            <person name="Lipzen A."/>
            <person name="Barry K."/>
            <person name="Grigoriev I.V."/>
            <person name="Gunde-Cimerman N."/>
        </authorList>
    </citation>
    <scope>NUCLEOTIDE SEQUENCE [LARGE SCALE GENOMIC DNA]</scope>
    <source>
        <strain evidence="1 2">EXF-2481</strain>
    </source>
</reference>
<protein>
    <submittedName>
        <fullName evidence="1">Uncharacterized protein</fullName>
    </submittedName>
</protein>
<dbReference type="EMBL" id="KL584753">
    <property type="protein sequence ID" value="KEQ97846.1"/>
    <property type="molecule type" value="Genomic_DNA"/>
</dbReference>
<gene>
    <name evidence="1" type="ORF">AUEXF2481DRAFT_27195</name>
</gene>
<proteinExistence type="predicted"/>
<dbReference type="GeneID" id="25363438"/>
<keyword evidence="2" id="KW-1185">Reference proteome</keyword>
<dbReference type="OrthoDB" id="3912335at2759"/>
<evidence type="ECO:0000313" key="2">
    <source>
        <dbReference type="Proteomes" id="UP000030641"/>
    </source>
</evidence>
<sequence>MPGHPLTSLAKEAKRLNRSASFMLSEMTVDIGEWEPYDEPIPQWFEDVPLDEDKPEDLAALKLLPGWLVVVRVVIIHLDLRRAAGSGLFGLLGDERLQVVDATLLLAEQLYALAEHCEHGASAVTCAQDFTRMSADDMDAMVKSVAFKSFHDSEIGKRLRPAIMFRLCTQMCNHVNMPKQEEQNV</sequence>
<dbReference type="AlphaFoldDB" id="A0A074ZH14"/>
<dbReference type="HOGENOM" id="CLU_1461035_0_0_1"/>